<evidence type="ECO:0000313" key="3">
    <source>
        <dbReference type="EMBL" id="CAG7613052.1"/>
    </source>
</evidence>
<dbReference type="AlphaFoldDB" id="A0A916JY38"/>
<gene>
    <name evidence="3" type="ORF">LEUCIP111803_01646</name>
</gene>
<dbReference type="InterPro" id="IPR013434">
    <property type="entry name" value="CHP02611"/>
</dbReference>
<proteinExistence type="predicted"/>
<feature type="transmembrane region" description="Helical" evidence="2">
    <location>
        <begin position="115"/>
        <end position="133"/>
    </location>
</feature>
<organism evidence="3 4">
    <name type="scientific">Leucobacter soli</name>
    <dbReference type="NCBI Taxonomy" id="2812850"/>
    <lineage>
        <taxon>Bacteria</taxon>
        <taxon>Bacillati</taxon>
        <taxon>Actinomycetota</taxon>
        <taxon>Actinomycetes</taxon>
        <taxon>Micrococcales</taxon>
        <taxon>Microbacteriaceae</taxon>
        <taxon>Leucobacter</taxon>
    </lineage>
</organism>
<reference evidence="3" key="1">
    <citation type="submission" date="2021-06" db="EMBL/GenBank/DDBJ databases">
        <authorList>
            <person name="Criscuolo A."/>
        </authorList>
    </citation>
    <scope>NUCLEOTIDE SEQUENCE</scope>
    <source>
        <strain evidence="3">CIP111803</strain>
    </source>
</reference>
<dbReference type="EMBL" id="CAJVAP010000017">
    <property type="protein sequence ID" value="CAG7613052.1"/>
    <property type="molecule type" value="Genomic_DNA"/>
</dbReference>
<dbReference type="Proteomes" id="UP000693892">
    <property type="component" value="Unassembled WGS sequence"/>
</dbReference>
<name>A0A916JY38_9MICO</name>
<evidence type="ECO:0000256" key="1">
    <source>
        <dbReference type="SAM" id="MobiDB-lite"/>
    </source>
</evidence>
<comment type="caution">
    <text evidence="3">The sequence shown here is derived from an EMBL/GenBank/DDBJ whole genome shotgun (WGS) entry which is preliminary data.</text>
</comment>
<keyword evidence="2" id="KW-0472">Membrane</keyword>
<keyword evidence="2" id="KW-1133">Transmembrane helix</keyword>
<accession>A0A916JY38</accession>
<sequence>MDRARITRAHPAHIEIARGGKTRLNLFRTADGQLRPSRTYYHRNMPHSRDPLEPSADDFERAGRIGRPIGRWMARWRRIIRRRPWLNTVYKVIVTVIGVAVIIIGLILVPLPGPGWLIVFIGLTILGSEFHWARRFTGWLRMQLARFWAWWRARKARKAGEDGEGGTDVDGTGESGGAYTDSDTDPTAPERPGPQD</sequence>
<evidence type="ECO:0000313" key="4">
    <source>
        <dbReference type="Proteomes" id="UP000693892"/>
    </source>
</evidence>
<feature type="region of interest" description="Disordered" evidence="1">
    <location>
        <begin position="157"/>
        <end position="196"/>
    </location>
</feature>
<protein>
    <recommendedName>
        <fullName evidence="5">TIGR02611 family protein</fullName>
    </recommendedName>
</protein>
<evidence type="ECO:0000256" key="2">
    <source>
        <dbReference type="SAM" id="Phobius"/>
    </source>
</evidence>
<evidence type="ECO:0008006" key="5">
    <source>
        <dbReference type="Google" id="ProtNLM"/>
    </source>
</evidence>
<feature type="transmembrane region" description="Helical" evidence="2">
    <location>
        <begin position="85"/>
        <end position="109"/>
    </location>
</feature>
<dbReference type="NCBIfam" id="TIGR02611">
    <property type="entry name" value="TIGR02611 family protein"/>
    <property type="match status" value="1"/>
</dbReference>
<keyword evidence="2" id="KW-0812">Transmembrane</keyword>
<dbReference type="InterPro" id="IPR019099">
    <property type="entry name" value="Uncharacterised_PGPGW_TM"/>
</dbReference>
<keyword evidence="4" id="KW-1185">Reference proteome</keyword>
<dbReference type="Pfam" id="PF09656">
    <property type="entry name" value="PGPGW"/>
    <property type="match status" value="1"/>
</dbReference>